<feature type="region of interest" description="Disordered" evidence="1">
    <location>
        <begin position="160"/>
        <end position="267"/>
    </location>
</feature>
<feature type="region of interest" description="Disordered" evidence="1">
    <location>
        <begin position="87"/>
        <end position="124"/>
    </location>
</feature>
<feature type="compositionally biased region" description="Low complexity" evidence="1">
    <location>
        <begin position="212"/>
        <end position="223"/>
    </location>
</feature>
<dbReference type="Proteomes" id="UP001194696">
    <property type="component" value="Unassembled WGS sequence"/>
</dbReference>
<evidence type="ECO:0000313" key="2">
    <source>
        <dbReference type="EMBL" id="KAG0282847.1"/>
    </source>
</evidence>
<evidence type="ECO:0000313" key="3">
    <source>
        <dbReference type="Proteomes" id="UP001194696"/>
    </source>
</evidence>
<protein>
    <submittedName>
        <fullName evidence="2">Uncharacterized protein</fullName>
    </submittedName>
</protein>
<dbReference type="EMBL" id="JAAAIM010000992">
    <property type="protein sequence ID" value="KAG0282847.1"/>
    <property type="molecule type" value="Genomic_DNA"/>
</dbReference>
<accession>A0ABQ7JQ93</accession>
<comment type="caution">
    <text evidence="2">The sequence shown here is derived from an EMBL/GenBank/DDBJ whole genome shotgun (WGS) entry which is preliminary data.</text>
</comment>
<sequence length="475" mass="52939">MIQFTTTVESLLNQFTDYQTIQAEIFQRQLIATLTNSNTTIAISPAKDDAMFAILDTPPLTSMDPSSDDIQDDFATSHAARLTNVDVSETNPRRGQLPFVSSVDIHPTNRNSTDTGMDKYGGIDMDTTPRYNSATIRHGSVSTMVDTMTINGTKYTKFSISSRSSNDIKSKSSGSYNYASTSGSKEHPSSQKRRNSSSSTSTSSHSYRDHYSPQPSTSHSSFSYRDHHSPPSTSASSRSYRDHSSTQPTRDREAASSYPSASPTQTALDKIMPATRKYNADSQLTLPDFLKRLKETFDRHPEVFKVDSNRVQYALRSMSKHVLRYFEPFLNKSLPDNRKCLEKYPVFVKILNEKFGKYASTKAKLTAKTLLAGVKQSGSMQNYIAIIQHLATIDRWSEKTILNAFKKGISPEVLSLIGGVDQIQSLSKLQVTAVKAYAVYRNLPKVQKQHKLAKSSSSAYPVHIIPDPNLSFDQE</sequence>
<keyword evidence="3" id="KW-1185">Reference proteome</keyword>
<feature type="compositionally biased region" description="Low complexity" evidence="1">
    <location>
        <begin position="160"/>
        <end position="175"/>
    </location>
</feature>
<name>A0ABQ7JQ93_9FUNG</name>
<proteinExistence type="predicted"/>
<gene>
    <name evidence="2" type="ORF">BGZ96_012790</name>
</gene>
<organism evidence="2 3">
    <name type="scientific">Linnemannia gamsii</name>
    <dbReference type="NCBI Taxonomy" id="64522"/>
    <lineage>
        <taxon>Eukaryota</taxon>
        <taxon>Fungi</taxon>
        <taxon>Fungi incertae sedis</taxon>
        <taxon>Mucoromycota</taxon>
        <taxon>Mortierellomycotina</taxon>
        <taxon>Mortierellomycetes</taxon>
        <taxon>Mortierellales</taxon>
        <taxon>Mortierellaceae</taxon>
        <taxon>Linnemannia</taxon>
    </lineage>
</organism>
<evidence type="ECO:0000256" key="1">
    <source>
        <dbReference type="SAM" id="MobiDB-lite"/>
    </source>
</evidence>
<reference evidence="2 3" key="1">
    <citation type="journal article" date="2020" name="Fungal Divers.">
        <title>Resolving the Mortierellaceae phylogeny through synthesis of multi-gene phylogenetics and phylogenomics.</title>
        <authorList>
            <person name="Vandepol N."/>
            <person name="Liber J."/>
            <person name="Desiro A."/>
            <person name="Na H."/>
            <person name="Kennedy M."/>
            <person name="Barry K."/>
            <person name="Grigoriev I.V."/>
            <person name="Miller A.N."/>
            <person name="O'Donnell K."/>
            <person name="Stajich J.E."/>
            <person name="Bonito G."/>
        </authorList>
    </citation>
    <scope>NUCLEOTIDE SEQUENCE [LARGE SCALE GENOMIC DNA]</scope>
    <source>
        <strain evidence="2 3">AD045</strain>
    </source>
</reference>
<feature type="compositionally biased region" description="Basic and acidic residues" evidence="1">
    <location>
        <begin position="239"/>
        <end position="254"/>
    </location>
</feature>
<feature type="compositionally biased region" description="Polar residues" evidence="1">
    <location>
        <begin position="257"/>
        <end position="267"/>
    </location>
</feature>
<feature type="compositionally biased region" description="Low complexity" evidence="1">
    <location>
        <begin position="196"/>
        <end position="205"/>
    </location>
</feature>